<evidence type="ECO:0000313" key="2">
    <source>
        <dbReference type="EMBL" id="KOC69521.1"/>
    </source>
</evidence>
<protein>
    <submittedName>
        <fullName evidence="2">Uncharacterized protein</fullName>
    </submittedName>
</protein>
<keyword evidence="3" id="KW-1185">Reference proteome</keyword>
<organism evidence="2 3">
    <name type="scientific">Habropoda laboriosa</name>
    <dbReference type="NCBI Taxonomy" id="597456"/>
    <lineage>
        <taxon>Eukaryota</taxon>
        <taxon>Metazoa</taxon>
        <taxon>Ecdysozoa</taxon>
        <taxon>Arthropoda</taxon>
        <taxon>Hexapoda</taxon>
        <taxon>Insecta</taxon>
        <taxon>Pterygota</taxon>
        <taxon>Neoptera</taxon>
        <taxon>Endopterygota</taxon>
        <taxon>Hymenoptera</taxon>
        <taxon>Apocrita</taxon>
        <taxon>Aculeata</taxon>
        <taxon>Apoidea</taxon>
        <taxon>Anthophila</taxon>
        <taxon>Apidae</taxon>
        <taxon>Habropoda</taxon>
    </lineage>
</organism>
<name>A0A0L7RFL3_9HYME</name>
<proteinExistence type="predicted"/>
<feature type="region of interest" description="Disordered" evidence="1">
    <location>
        <begin position="1"/>
        <end position="23"/>
    </location>
</feature>
<evidence type="ECO:0000256" key="1">
    <source>
        <dbReference type="SAM" id="MobiDB-lite"/>
    </source>
</evidence>
<evidence type="ECO:0000313" key="3">
    <source>
        <dbReference type="Proteomes" id="UP000053825"/>
    </source>
</evidence>
<dbReference type="Proteomes" id="UP000053825">
    <property type="component" value="Unassembled WGS sequence"/>
</dbReference>
<feature type="non-terminal residue" evidence="2">
    <location>
        <position position="1"/>
    </location>
</feature>
<sequence length="242" mass="27582">KKGGDHPPHMDATPKGPSVPPTPDILLPLFSRRISNLNVRAPFIVLHPRQRSRRISGRTSPLDAPRTTETTTYASSLSYTCLNFSRIFHRKLKQFPILQYHHVHGDIGEPVRSRKKNDLKNYTGTTTTSSILTSRNASRSWYVPTYAGIIFSTYGGSKSFFTHTFTPRRSCRKFDAFFTTPVVANRRRAGKVLLRGVTFHAKHIHRLLLRPKAPNYELQPNRPRKQCRAVLPRVLCKVSSTH</sequence>
<gene>
    <name evidence="2" type="ORF">WH47_05464</name>
</gene>
<accession>A0A0L7RFL3</accession>
<dbReference type="AlphaFoldDB" id="A0A0L7RFL3"/>
<reference evidence="2 3" key="1">
    <citation type="submission" date="2015-07" db="EMBL/GenBank/DDBJ databases">
        <title>The genome of Habropoda laboriosa.</title>
        <authorList>
            <person name="Pan H."/>
            <person name="Kapheim K."/>
        </authorList>
    </citation>
    <scope>NUCLEOTIDE SEQUENCE [LARGE SCALE GENOMIC DNA]</scope>
    <source>
        <strain evidence="2">0110345459</strain>
    </source>
</reference>
<dbReference type="EMBL" id="KQ414606">
    <property type="protein sequence ID" value="KOC69521.1"/>
    <property type="molecule type" value="Genomic_DNA"/>
</dbReference>